<evidence type="ECO:0000313" key="2">
    <source>
        <dbReference type="Proteomes" id="UP000316270"/>
    </source>
</evidence>
<name>A0A517LAQ7_9PEZI</name>
<reference evidence="1 2" key="1">
    <citation type="submission" date="2019-07" db="EMBL/GenBank/DDBJ databases">
        <title>Finished genome of Venturia effusa.</title>
        <authorList>
            <person name="Young C.A."/>
            <person name="Cox M.P."/>
            <person name="Ganley A.R.D."/>
            <person name="David W.J."/>
        </authorList>
    </citation>
    <scope>NUCLEOTIDE SEQUENCE [LARGE SCALE GENOMIC DNA]</scope>
    <source>
        <strain evidence="2">albino</strain>
    </source>
</reference>
<dbReference type="AlphaFoldDB" id="A0A517LAQ7"/>
<evidence type="ECO:0000313" key="1">
    <source>
        <dbReference type="EMBL" id="QDS72717.1"/>
    </source>
</evidence>
<dbReference type="Proteomes" id="UP000316270">
    <property type="component" value="Chromosome 8"/>
</dbReference>
<dbReference type="EMBL" id="CP042192">
    <property type="protein sequence ID" value="QDS72717.1"/>
    <property type="molecule type" value="Genomic_DNA"/>
</dbReference>
<sequence length="164" mass="18881">MSYLIPQDVHPSFLYQLFINIASLLNPFPELVGLRSAQFLLFRYSDWLGDEAHPMALVHDIFECGQQAKVEERRSLNDILHHSHLQDLANEKMSSKDTMQAVGYAEMLAHVQKEKPAQGTDIFVPEELLNCMDADAYKHAVATIKKAQNEVLRKRIENYCIFYL</sequence>
<gene>
    <name evidence="1" type="ORF">FKW77_003587</name>
</gene>
<organism evidence="1 2">
    <name type="scientific">Venturia effusa</name>
    <dbReference type="NCBI Taxonomy" id="50376"/>
    <lineage>
        <taxon>Eukaryota</taxon>
        <taxon>Fungi</taxon>
        <taxon>Dikarya</taxon>
        <taxon>Ascomycota</taxon>
        <taxon>Pezizomycotina</taxon>
        <taxon>Dothideomycetes</taxon>
        <taxon>Pleosporomycetidae</taxon>
        <taxon>Venturiales</taxon>
        <taxon>Venturiaceae</taxon>
        <taxon>Venturia</taxon>
    </lineage>
</organism>
<protein>
    <submittedName>
        <fullName evidence="1">Uncharacterized protein</fullName>
    </submittedName>
</protein>
<accession>A0A517LAQ7</accession>
<keyword evidence="2" id="KW-1185">Reference proteome</keyword>
<proteinExistence type="predicted"/>